<proteinExistence type="predicted"/>
<evidence type="ECO:0000313" key="1">
    <source>
        <dbReference type="EMBL" id="MDZ5762326.1"/>
    </source>
</evidence>
<keyword evidence="2" id="KW-1185">Reference proteome</keyword>
<organism evidence="1 2">
    <name type="scientific">Candidatus Cyrtobacter comes</name>
    <dbReference type="NCBI Taxonomy" id="675776"/>
    <lineage>
        <taxon>Bacteria</taxon>
        <taxon>Pseudomonadati</taxon>
        <taxon>Pseudomonadota</taxon>
        <taxon>Alphaproteobacteria</taxon>
        <taxon>Rickettsiales</taxon>
        <taxon>Candidatus Midichloriaceae</taxon>
        <taxon>Candidatus Cyrtobacter</taxon>
    </lineage>
</organism>
<evidence type="ECO:0000313" key="2">
    <source>
        <dbReference type="Proteomes" id="UP001293791"/>
    </source>
</evidence>
<sequence length="118" mass="13660">MVPGVYVDTTKLHINVDYRTCFDTLYNSPAFKKCISKYWGLNSIIKVDVDKCYITPKIGFSWFCSYKIELLLQRPQFIKVTNSSSNKLYDNCAVLLILAELKDYLQPTFLVLLLLFVS</sequence>
<comment type="caution">
    <text evidence="1">The sequence shown here is derived from an EMBL/GenBank/DDBJ whole genome shotgun (WGS) entry which is preliminary data.</text>
</comment>
<gene>
    <name evidence="1" type="ORF">Cyrtocomes_00705</name>
</gene>
<accession>A0ABU5L872</accession>
<dbReference type="EMBL" id="JARGYT010000037">
    <property type="protein sequence ID" value="MDZ5762326.1"/>
    <property type="molecule type" value="Genomic_DNA"/>
</dbReference>
<reference evidence="1 2" key="1">
    <citation type="submission" date="2023-02" db="EMBL/GenBank/DDBJ databases">
        <title>Host association and intracellularity evolved multiple times independently in the Rickettsiales.</title>
        <authorList>
            <person name="Castelli M."/>
            <person name="Nardi T."/>
            <person name="Gammuto L."/>
            <person name="Bellinzona G."/>
            <person name="Sabaneyeva E."/>
            <person name="Potekhin A."/>
            <person name="Serra V."/>
            <person name="Petroni G."/>
            <person name="Sassera D."/>
        </authorList>
    </citation>
    <scope>NUCLEOTIDE SEQUENCE [LARGE SCALE GENOMIC DNA]</scope>
    <source>
        <strain evidence="1 2">BOD18</strain>
    </source>
</reference>
<protein>
    <submittedName>
        <fullName evidence="1">Uncharacterized protein</fullName>
    </submittedName>
</protein>
<dbReference type="Proteomes" id="UP001293791">
    <property type="component" value="Unassembled WGS sequence"/>
</dbReference>
<name>A0ABU5L872_9RICK</name>